<evidence type="ECO:0000259" key="3">
    <source>
        <dbReference type="Pfam" id="PF01156"/>
    </source>
</evidence>
<reference evidence="5" key="1">
    <citation type="submission" date="2015-01" db="EMBL/GenBank/DDBJ databases">
        <authorList>
            <person name="Paterson Steve"/>
        </authorList>
    </citation>
    <scope>NUCLEOTIDE SEQUENCE [LARGE SCALE GENOMIC DNA]</scope>
    <source>
        <strain evidence="5">OBR1</strain>
    </source>
</reference>
<evidence type="ECO:0000256" key="2">
    <source>
        <dbReference type="ARBA" id="ARBA00023295"/>
    </source>
</evidence>
<protein>
    <submittedName>
        <fullName evidence="4">Inosine-uridine preferring nucleoside hydrolase</fullName>
        <ecNumber evidence="4">3.2.2.1</ecNumber>
    </submittedName>
</protein>
<proteinExistence type="predicted"/>
<organism evidence="4 5">
    <name type="scientific">Brenneria goodwinii</name>
    <dbReference type="NCBI Taxonomy" id="1109412"/>
    <lineage>
        <taxon>Bacteria</taxon>
        <taxon>Pseudomonadati</taxon>
        <taxon>Pseudomonadota</taxon>
        <taxon>Gammaproteobacteria</taxon>
        <taxon>Enterobacterales</taxon>
        <taxon>Pectobacteriaceae</taxon>
        <taxon>Brenneria</taxon>
    </lineage>
</organism>
<keyword evidence="2 4" id="KW-0326">Glycosidase</keyword>
<keyword evidence="1 4" id="KW-0378">Hydrolase</keyword>
<dbReference type="AlphaFoldDB" id="A0A0G4K017"/>
<dbReference type="GO" id="GO:0008477">
    <property type="term" value="F:purine nucleosidase activity"/>
    <property type="evidence" value="ECO:0007669"/>
    <property type="project" value="UniProtKB-EC"/>
</dbReference>
<dbReference type="GO" id="GO:0006152">
    <property type="term" value="P:purine nucleoside catabolic process"/>
    <property type="evidence" value="ECO:0007669"/>
    <property type="project" value="TreeGrafter"/>
</dbReference>
<dbReference type="EMBL" id="CGIG01000001">
    <property type="protein sequence ID" value="CPR19494.1"/>
    <property type="molecule type" value="Genomic_DNA"/>
</dbReference>
<name>A0A0G4K017_9GAMM</name>
<gene>
    <name evidence="4" type="ORF">BN1221_03789</name>
</gene>
<dbReference type="GO" id="GO:0005829">
    <property type="term" value="C:cytosol"/>
    <property type="evidence" value="ECO:0007669"/>
    <property type="project" value="TreeGrafter"/>
</dbReference>
<feature type="domain" description="Inosine/uridine-preferring nucleoside hydrolase" evidence="3">
    <location>
        <begin position="52"/>
        <end position="286"/>
    </location>
</feature>
<dbReference type="PANTHER" id="PTHR12304">
    <property type="entry name" value="INOSINE-URIDINE PREFERRING NUCLEOSIDE HYDROLASE"/>
    <property type="match status" value="1"/>
</dbReference>
<accession>A0A0G4K017</accession>
<dbReference type="PANTHER" id="PTHR12304:SF4">
    <property type="entry name" value="URIDINE NUCLEOSIDASE"/>
    <property type="match status" value="1"/>
</dbReference>
<dbReference type="Pfam" id="PF01156">
    <property type="entry name" value="IU_nuc_hydro"/>
    <property type="match status" value="1"/>
</dbReference>
<dbReference type="STRING" id="1109412.BN1221_03789"/>
<keyword evidence="5" id="KW-1185">Reference proteome</keyword>
<evidence type="ECO:0000313" key="5">
    <source>
        <dbReference type="Proteomes" id="UP000044377"/>
    </source>
</evidence>
<dbReference type="Proteomes" id="UP000044377">
    <property type="component" value="Unassembled WGS sequence"/>
</dbReference>
<dbReference type="InterPro" id="IPR023186">
    <property type="entry name" value="IUNH"/>
</dbReference>
<dbReference type="Gene3D" id="3.90.245.10">
    <property type="entry name" value="Ribonucleoside hydrolase-like"/>
    <property type="match status" value="1"/>
</dbReference>
<dbReference type="InterPro" id="IPR036452">
    <property type="entry name" value="Ribo_hydro-like"/>
</dbReference>
<dbReference type="SUPFAM" id="SSF53590">
    <property type="entry name" value="Nucleoside hydrolase"/>
    <property type="match status" value="1"/>
</dbReference>
<dbReference type="EC" id="3.2.2.1" evidence="4"/>
<sequence>MAINCEVIKHVTQAGKWWAAIVIAFCAFSAAAQGMPFDVADGKQIRVMISSDAKNEADDDFAVAHALLTPTFQVKGVIAAHYARTAPLMKSDPGASMENSYQELKHLLTLMEKTDVPVYRGALDALKKGETSPALSEGAKALIKEAMKADDTPLFVLVMGPVTDVAAALLAEPRIAQKMTVVWIGGMPYPKGGWEYNMFNDPVAANNVFTSQVPMWQVPHNVYMSVRVSLAELAARVKPQGKVGEYLWQQMIDFNKKISALVKDVPWPKSEVWILGDNPSISLLLDDHEYNYTLVDAPQLNDDLTYASQPNARQIRVYNAVDARFTLEDFYAKLTLTYGAKNE</sequence>
<dbReference type="InterPro" id="IPR001910">
    <property type="entry name" value="Inosine/uridine_hydrolase_dom"/>
</dbReference>
<evidence type="ECO:0000256" key="1">
    <source>
        <dbReference type="ARBA" id="ARBA00022801"/>
    </source>
</evidence>
<evidence type="ECO:0000313" key="4">
    <source>
        <dbReference type="EMBL" id="CPR19494.1"/>
    </source>
</evidence>